<evidence type="ECO:0000313" key="3">
    <source>
        <dbReference type="EMBL" id="OLO50001.1"/>
    </source>
</evidence>
<dbReference type="OrthoDB" id="7949713at2"/>
<evidence type="ECO:0000313" key="4">
    <source>
        <dbReference type="Proteomes" id="UP000186394"/>
    </source>
</evidence>
<comment type="caution">
    <text evidence="3">The sequence shown here is derived from an EMBL/GenBank/DDBJ whole genome shotgun (WGS) entry which is preliminary data.</text>
</comment>
<dbReference type="Proteomes" id="UP000186394">
    <property type="component" value="Unassembled WGS sequence"/>
</dbReference>
<feature type="region of interest" description="Disordered" evidence="1">
    <location>
        <begin position="120"/>
        <end position="139"/>
    </location>
</feature>
<evidence type="ECO:0008006" key="5">
    <source>
        <dbReference type="Google" id="ProtNLM"/>
    </source>
</evidence>
<dbReference type="RefSeq" id="WP_075417813.1">
    <property type="nucleotide sequence ID" value="NZ_MSKL01000010.1"/>
</dbReference>
<proteinExistence type="predicted"/>
<reference evidence="3 4" key="1">
    <citation type="submission" date="2016-12" db="EMBL/GenBank/DDBJ databases">
        <title>Genomic comparison of strains in the 'Actinomyces naeslundii' group.</title>
        <authorList>
            <person name="Mughal S.R."/>
            <person name="Do T."/>
            <person name="Gilbert S.C."/>
            <person name="Witherden E.A."/>
            <person name="Didelot X."/>
            <person name="Beighton D."/>
        </authorList>
    </citation>
    <scope>NUCLEOTIDE SEQUENCE [LARGE SCALE GENOMIC DNA]</scope>
    <source>
        <strain evidence="3 4">P6N</strain>
    </source>
</reference>
<dbReference type="AlphaFoldDB" id="A0A1Q8VPH1"/>
<name>A0A1Q8VPH1_9ACTO</name>
<sequence>MKKPLNTRIVARAATVLTCAVCAVGLMTGCSQGSKTDSAASASATSGDEYLLKMAKCMRDKGIDVSDPDSNGNMQFPDTEAANKAAQECEQTVGPAPGTEDLAKPETQQDLVKATECLRKEGYDIPDPEPGKGIQLNGDIPQDVMNKCFSQIGNK</sequence>
<dbReference type="EMBL" id="MSKL01000010">
    <property type="protein sequence ID" value="OLO50001.1"/>
    <property type="molecule type" value="Genomic_DNA"/>
</dbReference>
<gene>
    <name evidence="3" type="ORF">BKH28_05280</name>
</gene>
<feature type="signal peptide" evidence="2">
    <location>
        <begin position="1"/>
        <end position="23"/>
    </location>
</feature>
<dbReference type="PROSITE" id="PS51257">
    <property type="entry name" value="PROKAR_LIPOPROTEIN"/>
    <property type="match status" value="1"/>
</dbReference>
<keyword evidence="2" id="KW-0732">Signal</keyword>
<feature type="region of interest" description="Disordered" evidence="1">
    <location>
        <begin position="62"/>
        <end position="107"/>
    </location>
</feature>
<organism evidence="3 4">
    <name type="scientific">Actinomyces oris</name>
    <dbReference type="NCBI Taxonomy" id="544580"/>
    <lineage>
        <taxon>Bacteria</taxon>
        <taxon>Bacillati</taxon>
        <taxon>Actinomycetota</taxon>
        <taxon>Actinomycetes</taxon>
        <taxon>Actinomycetales</taxon>
        <taxon>Actinomycetaceae</taxon>
        <taxon>Actinomyces</taxon>
    </lineage>
</organism>
<feature type="chain" id="PRO_5038726354" description="Secreted protein" evidence="2">
    <location>
        <begin position="24"/>
        <end position="155"/>
    </location>
</feature>
<protein>
    <recommendedName>
        <fullName evidence="5">Secreted protein</fullName>
    </recommendedName>
</protein>
<accession>A0A1Q8VPH1</accession>
<evidence type="ECO:0000256" key="2">
    <source>
        <dbReference type="SAM" id="SignalP"/>
    </source>
</evidence>
<evidence type="ECO:0000256" key="1">
    <source>
        <dbReference type="SAM" id="MobiDB-lite"/>
    </source>
</evidence>